<dbReference type="EMBL" id="LJDB01000100">
    <property type="protein sequence ID" value="ONI38022.1"/>
    <property type="molecule type" value="Genomic_DNA"/>
</dbReference>
<evidence type="ECO:0000313" key="1">
    <source>
        <dbReference type="EMBL" id="ONI38022.1"/>
    </source>
</evidence>
<sequence>MLTNNLVESERLPVIHDVDVVVVGGGPAGVGATVTAAEMGLKTLLIEKYGFCGGSAVAGMSATICGLYLTHKQGQPNFPPKQIVGGFTKRFQEKLRENGGLTEPQLYGNTYLDVHETRVWKKTADELITQSGASILYHSYVVDIIKEETHIKGIVVATDNGMGIIKCKNVIDSSGNGIVAVMAGEDFTCGKDGVVQNPTIIFKLGNIDYNKFWDYYGKDTICHDEFSDKIRQAEKELGATLPRKKIWTFKAINDTELIVNATAINHDTEKLNMIYPEHFTYSEIEARKQLESYAEFFRKYIPGCENAFIGETSCEVGVRQTRSIKCKYTLKDEDVRDCKIFEDGIVKSSWPIELHRGEAPYLYWLEERYYEIPFSAFQPIKTSNLVVAGRCLSAEHAALASARVTAQCFEYGRAAAIGAYLAQKEGVALNEVDGKKVKQLM</sequence>
<accession>A0ACC8X8G9</accession>
<organism evidence="1 2">
    <name type="scientific">Candidatus Epulonipiscium fishelsonii</name>
    <dbReference type="NCBI Taxonomy" id="77094"/>
    <lineage>
        <taxon>Bacteria</taxon>
        <taxon>Bacillati</taxon>
        <taxon>Bacillota</taxon>
        <taxon>Clostridia</taxon>
        <taxon>Lachnospirales</taxon>
        <taxon>Lachnospiraceae</taxon>
        <taxon>Candidatus Epulonipiscium</taxon>
    </lineage>
</organism>
<dbReference type="Proteomes" id="UP000188605">
    <property type="component" value="Unassembled WGS sequence"/>
</dbReference>
<gene>
    <name evidence="1" type="ORF">AN396_11885</name>
</gene>
<proteinExistence type="predicted"/>
<keyword evidence="2" id="KW-1185">Reference proteome</keyword>
<protein>
    <submittedName>
        <fullName evidence="1">Uncharacterized protein</fullName>
    </submittedName>
</protein>
<name>A0ACC8X8G9_9FIRM</name>
<reference evidence="1" key="1">
    <citation type="submission" date="2016-08" db="EMBL/GenBank/DDBJ databases">
        <authorList>
            <person name="Ngugi D.K."/>
            <person name="Miyake S."/>
            <person name="Stingl U."/>
        </authorList>
    </citation>
    <scope>NUCLEOTIDE SEQUENCE</scope>
    <source>
        <strain evidence="1">SCG-B11WGA-EpuloA1</strain>
    </source>
</reference>
<comment type="caution">
    <text evidence="1">The sequence shown here is derived from an EMBL/GenBank/DDBJ whole genome shotgun (WGS) entry which is preliminary data.</text>
</comment>
<evidence type="ECO:0000313" key="2">
    <source>
        <dbReference type="Proteomes" id="UP000188605"/>
    </source>
</evidence>